<dbReference type="PANTHER" id="PTHR10584:SF166">
    <property type="entry name" value="RIBOKINASE"/>
    <property type="match status" value="1"/>
</dbReference>
<comment type="subcellular location">
    <subcellularLocation>
        <location evidence="9">Cytoplasm</location>
    </subcellularLocation>
    <subcellularLocation>
        <location evidence="9">Nucleus</location>
    </subcellularLocation>
</comment>
<evidence type="ECO:0000256" key="6">
    <source>
        <dbReference type="ARBA" id="ARBA00022842"/>
    </source>
</evidence>
<evidence type="ECO:0000313" key="11">
    <source>
        <dbReference type="EMBL" id="KAJ3727278.1"/>
    </source>
</evidence>
<dbReference type="Proteomes" id="UP001176059">
    <property type="component" value="Unassembled WGS sequence"/>
</dbReference>
<dbReference type="InterPro" id="IPR002139">
    <property type="entry name" value="Ribo/fructo_kinase"/>
</dbReference>
<feature type="binding site" evidence="9">
    <location>
        <position position="183"/>
    </location>
    <ligand>
        <name>ATP</name>
        <dbReference type="ChEBI" id="CHEBI:30616"/>
    </ligand>
</feature>
<evidence type="ECO:0000256" key="8">
    <source>
        <dbReference type="ARBA" id="ARBA00023277"/>
    </source>
</evidence>
<feature type="active site" description="Proton acceptor" evidence="9">
    <location>
        <position position="265"/>
    </location>
</feature>
<dbReference type="EMBL" id="JANVFO010000041">
    <property type="protein sequence ID" value="KAJ3727278.1"/>
    <property type="molecule type" value="Genomic_DNA"/>
</dbReference>
<dbReference type="PRINTS" id="PR00990">
    <property type="entry name" value="RIBOKINASE"/>
</dbReference>
<evidence type="ECO:0000256" key="4">
    <source>
        <dbReference type="ARBA" id="ARBA00022777"/>
    </source>
</evidence>
<keyword evidence="1 9" id="KW-0808">Transferase</keyword>
<evidence type="ECO:0000256" key="3">
    <source>
        <dbReference type="ARBA" id="ARBA00022741"/>
    </source>
</evidence>
<dbReference type="PANTHER" id="PTHR10584">
    <property type="entry name" value="SUGAR KINASE"/>
    <property type="match status" value="1"/>
</dbReference>
<dbReference type="SUPFAM" id="SSF53613">
    <property type="entry name" value="Ribokinase-like"/>
    <property type="match status" value="1"/>
</dbReference>
<evidence type="ECO:0000259" key="10">
    <source>
        <dbReference type="Pfam" id="PF00294"/>
    </source>
</evidence>
<dbReference type="EC" id="2.7.1.15" evidence="9"/>
<dbReference type="HAMAP" id="MF_01987">
    <property type="entry name" value="Ribokinase"/>
    <property type="match status" value="1"/>
</dbReference>
<comment type="caution">
    <text evidence="11">The sequence shown here is derived from an EMBL/GenBank/DDBJ whole genome shotgun (WGS) entry which is preliminary data.</text>
</comment>
<gene>
    <name evidence="11" type="ORF">DFJ43DRAFT_1156906</name>
</gene>
<feature type="binding site" evidence="9">
    <location>
        <position position="305"/>
    </location>
    <ligand>
        <name>K(+)</name>
        <dbReference type="ChEBI" id="CHEBI:29103"/>
    </ligand>
</feature>
<dbReference type="GO" id="GO:0005737">
    <property type="term" value="C:cytoplasm"/>
    <property type="evidence" value="ECO:0007669"/>
    <property type="project" value="UniProtKB-SubCell"/>
</dbReference>
<reference evidence="11" key="2">
    <citation type="journal article" date="2023" name="Proc. Natl. Acad. Sci. U.S.A.">
        <title>A global phylogenomic analysis of the shiitake genus Lentinula.</title>
        <authorList>
            <person name="Sierra-Patev S."/>
            <person name="Min B."/>
            <person name="Naranjo-Ortiz M."/>
            <person name="Looney B."/>
            <person name="Konkel Z."/>
            <person name="Slot J.C."/>
            <person name="Sakamoto Y."/>
            <person name="Steenwyk J.L."/>
            <person name="Rokas A."/>
            <person name="Carro J."/>
            <person name="Camarero S."/>
            <person name="Ferreira P."/>
            <person name="Molpeceres G."/>
            <person name="Ruiz-Duenas F.J."/>
            <person name="Serrano A."/>
            <person name="Henrissat B."/>
            <person name="Drula E."/>
            <person name="Hughes K.W."/>
            <person name="Mata J.L."/>
            <person name="Ishikawa N.K."/>
            <person name="Vargas-Isla R."/>
            <person name="Ushijima S."/>
            <person name="Smith C.A."/>
            <person name="Donoghue J."/>
            <person name="Ahrendt S."/>
            <person name="Andreopoulos W."/>
            <person name="He G."/>
            <person name="LaButti K."/>
            <person name="Lipzen A."/>
            <person name="Ng V."/>
            <person name="Riley R."/>
            <person name="Sandor L."/>
            <person name="Barry K."/>
            <person name="Martinez A.T."/>
            <person name="Xiao Y."/>
            <person name="Gibbons J.G."/>
            <person name="Terashima K."/>
            <person name="Grigoriev I.V."/>
            <person name="Hibbett D."/>
        </authorList>
    </citation>
    <scope>NUCLEOTIDE SEQUENCE</scope>
    <source>
        <strain evidence="11">ET3784</strain>
    </source>
</reference>
<comment type="similarity">
    <text evidence="9">Belongs to the carbohydrate kinase PfkB family. Ribokinase subfamily.</text>
</comment>
<dbReference type="Pfam" id="PF00294">
    <property type="entry name" value="PfkB"/>
    <property type="match status" value="2"/>
</dbReference>
<proteinExistence type="inferred from homology"/>
<dbReference type="GO" id="GO:0005634">
    <property type="term" value="C:nucleus"/>
    <property type="evidence" value="ECO:0007669"/>
    <property type="project" value="UniProtKB-SubCell"/>
</dbReference>
<feature type="binding site" evidence="9">
    <location>
        <position position="134"/>
    </location>
    <ligand>
        <name>substrate</name>
    </ligand>
</feature>
<evidence type="ECO:0000256" key="5">
    <source>
        <dbReference type="ARBA" id="ARBA00022840"/>
    </source>
</evidence>
<accession>A0AA38MYS7</accession>
<dbReference type="GO" id="GO:0005524">
    <property type="term" value="F:ATP binding"/>
    <property type="evidence" value="ECO:0007669"/>
    <property type="project" value="UniProtKB-UniRule"/>
</dbReference>
<feature type="domain" description="Carbohydrate kinase PfkB" evidence="10">
    <location>
        <begin position="255"/>
        <end position="316"/>
    </location>
</feature>
<comment type="activity regulation">
    <text evidence="9">Activated by a monovalent cation that binds near, but not in, the active site. The most likely occupant of the site in vivo is potassium. Ion binding induces a conformational change that may alter substrate affinity.</text>
</comment>
<feature type="binding site" evidence="9">
    <location>
        <position position="314"/>
    </location>
    <ligand>
        <name>K(+)</name>
        <dbReference type="ChEBI" id="CHEBI:29103"/>
    </ligand>
</feature>
<comment type="subunit">
    <text evidence="9">Homodimer.</text>
</comment>
<keyword evidence="6 9" id="KW-0460">Magnesium</keyword>
<evidence type="ECO:0000256" key="1">
    <source>
        <dbReference type="ARBA" id="ARBA00022679"/>
    </source>
</evidence>
<dbReference type="InterPro" id="IPR029056">
    <property type="entry name" value="Ribokinase-like"/>
</dbReference>
<feature type="binding site" evidence="9">
    <location>
        <position position="265"/>
    </location>
    <ligand>
        <name>substrate</name>
    </ligand>
</feature>
<keyword evidence="2 9" id="KW-0479">Metal-binding</keyword>
<keyword evidence="5 9" id="KW-0067">ATP-binding</keyword>
<feature type="binding site" evidence="9">
    <location>
        <begin position="264"/>
        <end position="265"/>
    </location>
    <ligand>
        <name>ATP</name>
        <dbReference type="ChEBI" id="CHEBI:30616"/>
    </ligand>
</feature>
<keyword evidence="4 9" id="KW-0418">Kinase</keyword>
<evidence type="ECO:0000313" key="12">
    <source>
        <dbReference type="Proteomes" id="UP001176059"/>
    </source>
</evidence>
<dbReference type="GO" id="GO:0019303">
    <property type="term" value="P:D-ribose catabolic process"/>
    <property type="evidence" value="ECO:0007669"/>
    <property type="project" value="UniProtKB-UniRule"/>
</dbReference>
<keyword evidence="7 9" id="KW-0630">Potassium</keyword>
<keyword evidence="9" id="KW-0963">Cytoplasm</keyword>
<comment type="cofactor">
    <cofactor evidence="9">
        <name>Mg(2+)</name>
        <dbReference type="ChEBI" id="CHEBI:18420"/>
    </cofactor>
    <text evidence="9">Requires a divalent cation, most likely magnesium in vivo, as an electrophilic catalyst to aid phosphoryl group transfer. It is the chelate of the metal and the nucleotide that is the actual substrate.</text>
</comment>
<comment type="caution">
    <text evidence="9">Lacks conserved residue(s) required for the propagation of feature annotation.</text>
</comment>
<feature type="binding site" evidence="9">
    <location>
        <position position="261"/>
    </location>
    <ligand>
        <name>K(+)</name>
        <dbReference type="ChEBI" id="CHEBI:29103"/>
    </ligand>
</feature>
<feature type="binding site" evidence="9">
    <location>
        <position position="259"/>
    </location>
    <ligand>
        <name>K(+)</name>
        <dbReference type="ChEBI" id="CHEBI:29103"/>
    </ligand>
</feature>
<feature type="binding site" evidence="9">
    <location>
        <begin position="40"/>
        <end position="44"/>
    </location>
    <ligand>
        <name>substrate</name>
    </ligand>
</feature>
<comment type="function">
    <text evidence="9">Catalyzes the phosphorylation of ribose at O-5 in a reaction requiring ATP and magnesium. The resulting D-ribose-5-phosphate can then be used either for sythesis of nucleotides, histidine, and tryptophan, or as a component of the pentose phosphate pathway.</text>
</comment>
<feature type="binding site" evidence="9">
    <location>
        <begin position="12"/>
        <end position="14"/>
    </location>
    <ligand>
        <name>substrate</name>
    </ligand>
</feature>
<reference evidence="11" key="1">
    <citation type="submission" date="2022-08" db="EMBL/GenBank/DDBJ databases">
        <authorList>
            <consortium name="DOE Joint Genome Institute"/>
            <person name="Min B."/>
            <person name="Sierra-Patev S."/>
            <person name="Naranjo-Ortiz M."/>
            <person name="Looney B."/>
            <person name="Konkel Z."/>
            <person name="Slot J.C."/>
            <person name="Sakamoto Y."/>
            <person name="Steenwyk J.L."/>
            <person name="Rokas A."/>
            <person name="Carro J."/>
            <person name="Camarero S."/>
            <person name="Ferreira P."/>
            <person name="Molpeceres G."/>
            <person name="Ruiz-duenas F.J."/>
            <person name="Serrano A."/>
            <person name="Henrissat B."/>
            <person name="Drula E."/>
            <person name="Hughes K.W."/>
            <person name="Mata J.L."/>
            <person name="Ishikawa N.K."/>
            <person name="Vargas-Isla R."/>
            <person name="Ushijima S."/>
            <person name="Smith C.A."/>
            <person name="Ahrendt S."/>
            <person name="Andreopoulos W."/>
            <person name="He G."/>
            <person name="LaButti K."/>
            <person name="Lipzen A."/>
            <person name="Ng V."/>
            <person name="Riley R."/>
            <person name="Sandor L."/>
            <person name="Barry K."/>
            <person name="Martinez A.T."/>
            <person name="Xiao Y."/>
            <person name="Gibbons J.G."/>
            <person name="Terashima K."/>
            <person name="Hibbett D.S."/>
            <person name="Grigoriev I.V."/>
        </authorList>
    </citation>
    <scope>NUCLEOTIDE SEQUENCE</scope>
    <source>
        <strain evidence="11">ET3784</strain>
    </source>
</reference>
<feature type="domain" description="Carbohydrate kinase PfkB" evidence="10">
    <location>
        <begin position="5"/>
        <end position="194"/>
    </location>
</feature>
<keyword evidence="12" id="KW-1185">Reference proteome</keyword>
<name>A0AA38MYS7_9AGAR</name>
<evidence type="ECO:0000256" key="2">
    <source>
        <dbReference type="ARBA" id="ARBA00022723"/>
    </source>
</evidence>
<comment type="pathway">
    <text evidence="9">Carbohydrate metabolism; D-ribose degradation; D-ribose 5-phosphate from beta-D-ribopyranose: step 2/2.</text>
</comment>
<dbReference type="GO" id="GO:0046872">
    <property type="term" value="F:metal ion binding"/>
    <property type="evidence" value="ECO:0007669"/>
    <property type="project" value="UniProtKB-KW"/>
</dbReference>
<evidence type="ECO:0000256" key="7">
    <source>
        <dbReference type="ARBA" id="ARBA00022958"/>
    </source>
</evidence>
<feature type="binding site" evidence="9">
    <location>
        <position position="310"/>
    </location>
    <ligand>
        <name>K(+)</name>
        <dbReference type="ChEBI" id="CHEBI:29103"/>
    </ligand>
</feature>
<dbReference type="AlphaFoldDB" id="A0AA38MYS7"/>
<feature type="binding site" evidence="9">
    <location>
        <position position="308"/>
    </location>
    <ligand>
        <name>K(+)</name>
        <dbReference type="ChEBI" id="CHEBI:29103"/>
    </ligand>
</feature>
<comment type="catalytic activity">
    <reaction evidence="9">
        <text>D-ribose + ATP = D-ribose 5-phosphate + ADP + H(+)</text>
        <dbReference type="Rhea" id="RHEA:13697"/>
        <dbReference type="ChEBI" id="CHEBI:15378"/>
        <dbReference type="ChEBI" id="CHEBI:30616"/>
        <dbReference type="ChEBI" id="CHEBI:47013"/>
        <dbReference type="ChEBI" id="CHEBI:78346"/>
        <dbReference type="ChEBI" id="CHEBI:456216"/>
        <dbReference type="EC" id="2.7.1.15"/>
    </reaction>
</comment>
<keyword evidence="3 9" id="KW-0547">Nucleotide-binding</keyword>
<sequence>MHSRCVIRGSINIDEFFHVKKIVRPGETISSLELSRQAGGKGANQAVALAKAGANVVSLVGSVGEDGRWVVEYLKDSGVDVADIQIVPETTGRAVIQLADGGENSIILFKGANYASHPKKSISSGVTHVLLQNEIPIEDTLTYLNAQADASAFPITIFNPSPMLSDAEIELFAWNKLSWLIVNEGEAFDLYKSLSGDTPDIPIPDSNGSPFVNIPAYSTLFRLSSCIPKTNIETADASTALNSDPIFLPVAKLQNGVIDTTGAGDCFTGYLVAGLMKIHDEGVKTLRREDVISILKRCVQAAGMCVEKRGAMESIPLAREVDAMMHQW</sequence>
<keyword evidence="8 9" id="KW-0119">Carbohydrate metabolism</keyword>
<dbReference type="GO" id="GO:0004747">
    <property type="term" value="F:ribokinase activity"/>
    <property type="evidence" value="ECO:0007669"/>
    <property type="project" value="UniProtKB-UniRule"/>
</dbReference>
<protein>
    <recommendedName>
        <fullName evidence="9">Ribokinase</fullName>
        <shortName evidence="9">RK</shortName>
        <ecNumber evidence="9">2.7.1.15</ecNumber>
    </recommendedName>
</protein>
<dbReference type="Gene3D" id="3.40.1190.20">
    <property type="match status" value="1"/>
</dbReference>
<dbReference type="InterPro" id="IPR011877">
    <property type="entry name" value="Ribokinase"/>
</dbReference>
<dbReference type="CDD" id="cd01174">
    <property type="entry name" value="ribokinase"/>
    <property type="match status" value="1"/>
</dbReference>
<keyword evidence="9" id="KW-0539">Nucleus</keyword>
<dbReference type="InterPro" id="IPR011611">
    <property type="entry name" value="PfkB_dom"/>
</dbReference>
<organism evidence="11 12">
    <name type="scientific">Lentinula guzmanii</name>
    <dbReference type="NCBI Taxonomy" id="2804957"/>
    <lineage>
        <taxon>Eukaryota</taxon>
        <taxon>Fungi</taxon>
        <taxon>Dikarya</taxon>
        <taxon>Basidiomycota</taxon>
        <taxon>Agaricomycotina</taxon>
        <taxon>Agaricomycetes</taxon>
        <taxon>Agaricomycetidae</taxon>
        <taxon>Agaricales</taxon>
        <taxon>Marasmiineae</taxon>
        <taxon>Omphalotaceae</taxon>
        <taxon>Lentinula</taxon>
    </lineage>
</organism>
<evidence type="ECO:0000256" key="9">
    <source>
        <dbReference type="HAMAP-Rule" id="MF_03215"/>
    </source>
</evidence>